<feature type="domain" description="DUF2169" evidence="1">
    <location>
        <begin position="27"/>
        <end position="320"/>
    </location>
</feature>
<gene>
    <name evidence="2" type="ORF">A1359_08680</name>
</gene>
<dbReference type="InterPro" id="IPR018683">
    <property type="entry name" value="DUF2169"/>
</dbReference>
<evidence type="ECO:0000313" key="2">
    <source>
        <dbReference type="EMBL" id="OAI16082.1"/>
    </source>
</evidence>
<evidence type="ECO:0000259" key="1">
    <source>
        <dbReference type="Pfam" id="PF09937"/>
    </source>
</evidence>
<comment type="caution">
    <text evidence="2">The sequence shown here is derived from an EMBL/GenBank/DDBJ whole genome shotgun (WGS) entry which is preliminary data.</text>
</comment>
<proteinExistence type="predicted"/>
<organism evidence="2 3">
    <name type="scientific">Methylomonas lenta</name>
    <dbReference type="NCBI Taxonomy" id="980561"/>
    <lineage>
        <taxon>Bacteria</taxon>
        <taxon>Pseudomonadati</taxon>
        <taxon>Pseudomonadota</taxon>
        <taxon>Gammaproteobacteria</taxon>
        <taxon>Methylococcales</taxon>
        <taxon>Methylococcaceae</taxon>
        <taxon>Methylomonas</taxon>
    </lineage>
</organism>
<keyword evidence="3" id="KW-1185">Reference proteome</keyword>
<dbReference type="OrthoDB" id="237820at2"/>
<dbReference type="EMBL" id="LUUI01000098">
    <property type="protein sequence ID" value="OAI16082.1"/>
    <property type="molecule type" value="Genomic_DNA"/>
</dbReference>
<dbReference type="Pfam" id="PF09937">
    <property type="entry name" value="DUF2169"/>
    <property type="match status" value="1"/>
</dbReference>
<dbReference type="AlphaFoldDB" id="A0A177NE24"/>
<sequence>MPHPQTNNSTAFSFESLFLSDENSVMMLVPLVQACFAITPNKQMLLLEEQPIINIGGECWSEDAAKSSFKYEPQIAFQKQATDIILIGHAYPQNKGDTEVSVGLRVGPVQKIVRVIGDRYLFRKSGEVSITAPQPFEKIPLTYEQAFGGWDLRDPKPDKFRFETRNPVGTGYLDPMANSDAQVKLPNLEDPDHPYRSYGDTPPPAGFGFISPNWQPRASYAGTYDEAWDKERKPLLPKDFDRRFFNAASSSLIAPGYLKGDEPVVIINASPEGRVTFNLPGVPAPQCKVQLRGGATVTLQTQLDTVIINMDERLLFLIWRSYTPVRNGPHDVVSIDIWSEGGPSVQAVI</sequence>
<evidence type="ECO:0000313" key="3">
    <source>
        <dbReference type="Proteomes" id="UP000078476"/>
    </source>
</evidence>
<name>A0A177NE24_9GAMM</name>
<dbReference type="STRING" id="980561.A1359_08680"/>
<reference evidence="2 3" key="1">
    <citation type="submission" date="2016-03" db="EMBL/GenBank/DDBJ databases">
        <authorList>
            <person name="Ploux O."/>
        </authorList>
    </citation>
    <scope>NUCLEOTIDE SEQUENCE [LARGE SCALE GENOMIC DNA]</scope>
    <source>
        <strain evidence="2 3">R-45370</strain>
    </source>
</reference>
<protein>
    <recommendedName>
        <fullName evidence="1">DUF2169 domain-containing protein</fullName>
    </recommendedName>
</protein>
<accession>A0A177NE24</accession>
<dbReference type="Proteomes" id="UP000078476">
    <property type="component" value="Unassembled WGS sequence"/>
</dbReference>